<accession>A0A1H8I168</accession>
<dbReference type="SUPFAM" id="SSF51126">
    <property type="entry name" value="Pectin lyase-like"/>
    <property type="match status" value="1"/>
</dbReference>
<gene>
    <name evidence="4" type="ORF">SAMN05216267_1007151</name>
</gene>
<dbReference type="InterPro" id="IPR011050">
    <property type="entry name" value="Pectin_lyase_fold/virulence"/>
</dbReference>
<protein>
    <submittedName>
        <fullName evidence="4">Right handed beta helix region</fullName>
    </submittedName>
</protein>
<dbReference type="SMART" id="SM00710">
    <property type="entry name" value="PbH1"/>
    <property type="match status" value="6"/>
</dbReference>
<feature type="compositionally biased region" description="Low complexity" evidence="1">
    <location>
        <begin position="95"/>
        <end position="106"/>
    </location>
</feature>
<dbReference type="RefSeq" id="WP_245791318.1">
    <property type="nucleotide sequence ID" value="NZ_FODD01000007.1"/>
</dbReference>
<feature type="chain" id="PRO_5010271208" evidence="2">
    <location>
        <begin position="37"/>
        <end position="402"/>
    </location>
</feature>
<dbReference type="Gene3D" id="2.160.20.10">
    <property type="entry name" value="Single-stranded right-handed beta-helix, Pectin lyase-like"/>
    <property type="match status" value="1"/>
</dbReference>
<proteinExistence type="predicted"/>
<organism evidence="4 5">
    <name type="scientific">Actinacidiphila rubida</name>
    <dbReference type="NCBI Taxonomy" id="310780"/>
    <lineage>
        <taxon>Bacteria</taxon>
        <taxon>Bacillati</taxon>
        <taxon>Actinomycetota</taxon>
        <taxon>Actinomycetes</taxon>
        <taxon>Kitasatosporales</taxon>
        <taxon>Streptomycetaceae</taxon>
        <taxon>Actinacidiphila</taxon>
    </lineage>
</organism>
<keyword evidence="2" id="KW-0732">Signal</keyword>
<feature type="region of interest" description="Disordered" evidence="1">
    <location>
        <begin position="95"/>
        <end position="138"/>
    </location>
</feature>
<evidence type="ECO:0000256" key="1">
    <source>
        <dbReference type="SAM" id="MobiDB-lite"/>
    </source>
</evidence>
<dbReference type="InterPro" id="IPR039448">
    <property type="entry name" value="Beta_helix"/>
</dbReference>
<dbReference type="InterPro" id="IPR012334">
    <property type="entry name" value="Pectin_lyas_fold"/>
</dbReference>
<evidence type="ECO:0000259" key="3">
    <source>
        <dbReference type="Pfam" id="PF13229"/>
    </source>
</evidence>
<keyword evidence="5" id="KW-1185">Reference proteome</keyword>
<dbReference type="PROSITE" id="PS51318">
    <property type="entry name" value="TAT"/>
    <property type="match status" value="1"/>
</dbReference>
<feature type="signal peptide" evidence="2">
    <location>
        <begin position="1"/>
        <end position="36"/>
    </location>
</feature>
<reference evidence="4 5" key="1">
    <citation type="submission" date="2016-10" db="EMBL/GenBank/DDBJ databases">
        <authorList>
            <person name="de Groot N.N."/>
        </authorList>
    </citation>
    <scope>NUCLEOTIDE SEQUENCE [LARGE SCALE GENOMIC DNA]</scope>
    <source>
        <strain evidence="4 5">CGMCC 4.2026</strain>
    </source>
</reference>
<dbReference type="Pfam" id="PF13229">
    <property type="entry name" value="Beta_helix"/>
    <property type="match status" value="1"/>
</dbReference>
<feature type="compositionally biased region" description="Polar residues" evidence="1">
    <location>
        <begin position="108"/>
        <end position="128"/>
    </location>
</feature>
<evidence type="ECO:0000313" key="5">
    <source>
        <dbReference type="Proteomes" id="UP000181951"/>
    </source>
</evidence>
<feature type="domain" description="Right handed beta helix" evidence="3">
    <location>
        <begin position="145"/>
        <end position="254"/>
    </location>
</feature>
<dbReference type="Proteomes" id="UP000181951">
    <property type="component" value="Unassembled WGS sequence"/>
</dbReference>
<sequence length="402" mass="40795">MSMRFGSRRQGRLAGAGVLAAATAGAALVAAPTAHAASVHVVTPGQSIQQAVDASRPGDIVQIMPGTYQESVLVNVPRLTIQGAGAQRVILKPPAAATAQGGAPKASTPDTPSTAGAASTPDTPSTADNAADVTPATTANPCFTTGTGICVAGTEGHRLKGVRIQGLTVTGFATYGVAATETDHLVVAGVNASGNKLYGIGEQKSVRAVFVRNHAADNGEAGIFLANTTQEEAGALDLDGARVSGNVLTGNTMGVVLRRVRDMDVLRNSVTGNCAGMFVIGDENTPRGGDLTIRDNEVSANTKYCAPNSHLPFVQGAGIVLTGVENTVVERNRIEGNVGTSQMSGGVVLFKSFVGVPNTGNTVRDNMLSGNAPADLADRDTAGKDNTFTGNSCSISQPAGRC</sequence>
<evidence type="ECO:0000256" key="2">
    <source>
        <dbReference type="SAM" id="SignalP"/>
    </source>
</evidence>
<dbReference type="EMBL" id="FODD01000007">
    <property type="protein sequence ID" value="SEN62044.1"/>
    <property type="molecule type" value="Genomic_DNA"/>
</dbReference>
<dbReference type="InterPro" id="IPR006311">
    <property type="entry name" value="TAT_signal"/>
</dbReference>
<evidence type="ECO:0000313" key="4">
    <source>
        <dbReference type="EMBL" id="SEN62044.1"/>
    </source>
</evidence>
<dbReference type="STRING" id="310780.SAMN05216267_1007151"/>
<dbReference type="AlphaFoldDB" id="A0A1H8I168"/>
<dbReference type="InterPro" id="IPR006626">
    <property type="entry name" value="PbH1"/>
</dbReference>
<name>A0A1H8I168_9ACTN</name>